<evidence type="ECO:0000256" key="4">
    <source>
        <dbReference type="ARBA" id="ARBA00022729"/>
    </source>
</evidence>
<keyword evidence="2" id="KW-0645">Protease</keyword>
<dbReference type="SUPFAM" id="SSF55486">
    <property type="entry name" value="Metalloproteases ('zincins'), catalytic domain"/>
    <property type="match status" value="1"/>
</dbReference>
<feature type="domain" description="Peptidase M43 pregnancy-associated plasma-A" evidence="11">
    <location>
        <begin position="218"/>
        <end position="335"/>
    </location>
</feature>
<dbReference type="Pfam" id="PF05572">
    <property type="entry name" value="Peptidase_M43"/>
    <property type="match status" value="1"/>
</dbReference>
<feature type="chain" id="PRO_5047193869" evidence="10">
    <location>
        <begin position="37"/>
        <end position="343"/>
    </location>
</feature>
<dbReference type="GO" id="GO:0008237">
    <property type="term" value="F:metallopeptidase activity"/>
    <property type="evidence" value="ECO:0007669"/>
    <property type="project" value="UniProtKB-KW"/>
</dbReference>
<dbReference type="Gene3D" id="3.40.390.10">
    <property type="entry name" value="Collagenase (Catalytic Domain)"/>
    <property type="match status" value="1"/>
</dbReference>
<keyword evidence="4 10" id="KW-0732">Signal</keyword>
<accession>A0ABY4TA02</accession>
<dbReference type="PANTHER" id="PTHR47466">
    <property type="match status" value="1"/>
</dbReference>
<evidence type="ECO:0000256" key="8">
    <source>
        <dbReference type="ARBA" id="ARBA00023157"/>
    </source>
</evidence>
<dbReference type="InterPro" id="IPR008754">
    <property type="entry name" value="Peptidase_M43"/>
</dbReference>
<evidence type="ECO:0000256" key="2">
    <source>
        <dbReference type="ARBA" id="ARBA00022670"/>
    </source>
</evidence>
<reference evidence="12" key="1">
    <citation type="submission" date="2022-04" db="EMBL/GenBank/DDBJ databases">
        <title>Systematic whole-genome sequencing reveals an unexpected diversity among actinomycetoma pathogens and provides insights into their antibacterial susceptibilities.</title>
        <authorList>
            <person name="Watson A.K."/>
            <person name="Kepplinger B."/>
            <person name="Bakhiet S.M."/>
            <person name="Mhmoud N.A."/>
            <person name="Chapman J."/>
            <person name="Allenby N."/>
            <person name="Mickiewicz K."/>
            <person name="Goodfellow M."/>
            <person name="Fahal A.H."/>
            <person name="Errington J."/>
        </authorList>
    </citation>
    <scope>NUCLEOTIDE SEQUENCE</scope>
    <source>
        <strain evidence="12">SD 504</strain>
    </source>
</reference>
<evidence type="ECO:0000256" key="10">
    <source>
        <dbReference type="SAM" id="SignalP"/>
    </source>
</evidence>
<comment type="similarity">
    <text evidence="1">Belongs to the peptidase M43B family.</text>
</comment>
<gene>
    <name evidence="12" type="ORF">MW084_07150</name>
</gene>
<evidence type="ECO:0000256" key="3">
    <source>
        <dbReference type="ARBA" id="ARBA00022723"/>
    </source>
</evidence>
<keyword evidence="3" id="KW-0479">Metal-binding</keyword>
<organism evidence="12 13">
    <name type="scientific">Streptomyces sudanensis</name>
    <dbReference type="NCBI Taxonomy" id="436397"/>
    <lineage>
        <taxon>Bacteria</taxon>
        <taxon>Bacillati</taxon>
        <taxon>Actinomycetota</taxon>
        <taxon>Actinomycetes</taxon>
        <taxon>Kitasatosporales</taxon>
        <taxon>Streptomycetaceae</taxon>
        <taxon>Streptomyces</taxon>
    </lineage>
</organism>
<feature type="region of interest" description="Disordered" evidence="9">
    <location>
        <begin position="47"/>
        <end position="86"/>
    </location>
</feature>
<dbReference type="InterPro" id="IPR024079">
    <property type="entry name" value="MetalloPept_cat_dom_sf"/>
</dbReference>
<evidence type="ECO:0000256" key="9">
    <source>
        <dbReference type="SAM" id="MobiDB-lite"/>
    </source>
</evidence>
<dbReference type="Proteomes" id="UP001056383">
    <property type="component" value="Chromosome"/>
</dbReference>
<evidence type="ECO:0000256" key="5">
    <source>
        <dbReference type="ARBA" id="ARBA00022801"/>
    </source>
</evidence>
<evidence type="ECO:0000256" key="6">
    <source>
        <dbReference type="ARBA" id="ARBA00022833"/>
    </source>
</evidence>
<protein>
    <submittedName>
        <fullName evidence="12">Zinc metalloprotease</fullName>
    </submittedName>
</protein>
<keyword evidence="7 12" id="KW-0482">Metalloprotease</keyword>
<evidence type="ECO:0000313" key="12">
    <source>
        <dbReference type="EMBL" id="URN15771.1"/>
    </source>
</evidence>
<dbReference type="PANTHER" id="PTHR47466:SF1">
    <property type="entry name" value="METALLOPROTEASE MEP1 (AFU_ORTHOLOGUE AFUA_1G07730)-RELATED"/>
    <property type="match status" value="1"/>
</dbReference>
<evidence type="ECO:0000313" key="13">
    <source>
        <dbReference type="Proteomes" id="UP001056383"/>
    </source>
</evidence>
<evidence type="ECO:0000259" key="11">
    <source>
        <dbReference type="Pfam" id="PF05572"/>
    </source>
</evidence>
<evidence type="ECO:0000256" key="1">
    <source>
        <dbReference type="ARBA" id="ARBA00008721"/>
    </source>
</evidence>
<dbReference type="CDD" id="cd04275">
    <property type="entry name" value="ZnMc_pappalysin_like"/>
    <property type="match status" value="1"/>
</dbReference>
<keyword evidence="5" id="KW-0378">Hydrolase</keyword>
<dbReference type="RefSeq" id="WP_050986829.1">
    <property type="nucleotide sequence ID" value="NZ_CP095474.1"/>
</dbReference>
<name>A0ABY4TA02_9ACTN</name>
<keyword evidence="8" id="KW-1015">Disulfide bond</keyword>
<feature type="compositionally biased region" description="Basic and acidic residues" evidence="9">
    <location>
        <begin position="54"/>
        <end position="81"/>
    </location>
</feature>
<keyword evidence="13" id="KW-1185">Reference proteome</keyword>
<sequence length="343" mass="36269">MRALVRISPRTHRRVLGAAALAGTLALFPLSAPTGAAEVNATPAAAAAAEECVEETHEDSHDSHARKSRPTGDVHEHRQEPNEVTAAKAKAMEADLQQKLKAAKAKSADGNRAGAATAAVTIPVYFHVIHDGTKGKLSSTAINNQMAVLNSAFGGQGTGNTASGFQFTLAGTTYTNNATWYNLSSGSTAEKAMKSTLRRGGANALNFYTANLSGGLLGWATFPSSYRSNPSMDGVVVLDASVPGGTATNYNQGDTGTHEVGHWMGLYHTFQGGCTSQNDYVTDTPAEKSPAYACPTGQDSCTTMAGVDPIHNFMDYSYDSCMYQFTAGQVKRMQDHWTAYRAL</sequence>
<dbReference type="EMBL" id="CP095474">
    <property type="protein sequence ID" value="URN15771.1"/>
    <property type="molecule type" value="Genomic_DNA"/>
</dbReference>
<evidence type="ECO:0000256" key="7">
    <source>
        <dbReference type="ARBA" id="ARBA00023049"/>
    </source>
</evidence>
<feature type="signal peptide" evidence="10">
    <location>
        <begin position="1"/>
        <end position="36"/>
    </location>
</feature>
<proteinExistence type="inferred from homology"/>
<keyword evidence="6" id="KW-0862">Zinc</keyword>